<dbReference type="SUPFAM" id="SSF56801">
    <property type="entry name" value="Acetyl-CoA synthetase-like"/>
    <property type="match status" value="1"/>
</dbReference>
<dbReference type="Pfam" id="PF00501">
    <property type="entry name" value="AMP-binding"/>
    <property type="match status" value="1"/>
</dbReference>
<dbReference type="RefSeq" id="WP_076346303.1">
    <property type="nucleotide sequence ID" value="NZ_FTOO01000004.1"/>
</dbReference>
<gene>
    <name evidence="3" type="ORF">SAMN05421799_104172</name>
</gene>
<dbReference type="NCBIfam" id="NF006181">
    <property type="entry name" value="PRK08314.1"/>
    <property type="match status" value="1"/>
</dbReference>
<proteinExistence type="predicted"/>
<dbReference type="STRING" id="252246.SAMN05421799_104172"/>
<organism evidence="3 4">
    <name type="scientific">Alicyclobacillus vulcanalis</name>
    <dbReference type="NCBI Taxonomy" id="252246"/>
    <lineage>
        <taxon>Bacteria</taxon>
        <taxon>Bacillati</taxon>
        <taxon>Bacillota</taxon>
        <taxon>Bacilli</taxon>
        <taxon>Bacillales</taxon>
        <taxon>Alicyclobacillaceae</taxon>
        <taxon>Alicyclobacillus</taxon>
    </lineage>
</organism>
<dbReference type="Proteomes" id="UP000186156">
    <property type="component" value="Unassembled WGS sequence"/>
</dbReference>
<dbReference type="PROSITE" id="PS00455">
    <property type="entry name" value="AMP_BINDING"/>
    <property type="match status" value="1"/>
</dbReference>
<dbReference type="Gene3D" id="3.40.50.12780">
    <property type="entry name" value="N-terminal domain of ligase-like"/>
    <property type="match status" value="1"/>
</dbReference>
<sequence length="559" mass="61978">MFTRHFAYWPKRVPRTLTVPRTPIHDNLAVSARRYPDKTAIYYYGREISYRELHADVEALAGYLQQELGVKRGDRVALYMQNSPQFVVAYYAILRADAVVIPLNPMLTAHELPFYFEDSGARVAIVGQELVARVMPLLDAGAIDRAVVARYRDALPEQPPHPVPDVVAEPAQPLDHAALVPWSQAIGARLSARPSEATADDLAVIPYTSGTTGVPKGCMHTHATVQANIVCAVVWNGVTPDGVVLATLPFFHVTGMEHSMNAPIYGGNTFVILTRWNRETAAELIEKLRVTHWTNIATMVVDFLANPRIESYDLSSLMVVGGGGAALPKAVGERLKALTGLDYVEGYGLSETIAQTHTNPPDRAKLQCAGVPLFDVDARILDPESLAELGPGEEGEIVVSGPQVFLGYWNRPEENEKAFIELDGRRFFRTGDLGRYDEEGYFFIVDRIKRMINASGFKVWPTEVENILYKHPAVEQACVVGVPDLRRGETVKAFIVLKRDHVGAVTAEDIIAWAHEQMAAYKCPREIEFVDSLPMSGSGKILWRVLLEEERKKRQVASP</sequence>
<dbReference type="Gene3D" id="3.30.300.30">
    <property type="match status" value="1"/>
</dbReference>
<dbReference type="InterPro" id="IPR045851">
    <property type="entry name" value="AMP-bd_C_sf"/>
</dbReference>
<evidence type="ECO:0000259" key="1">
    <source>
        <dbReference type="Pfam" id="PF00501"/>
    </source>
</evidence>
<dbReference type="InterPro" id="IPR042099">
    <property type="entry name" value="ANL_N_sf"/>
</dbReference>
<dbReference type="Pfam" id="PF13193">
    <property type="entry name" value="AMP-binding_C"/>
    <property type="match status" value="1"/>
</dbReference>
<dbReference type="PANTHER" id="PTHR43767">
    <property type="entry name" value="LONG-CHAIN-FATTY-ACID--COA LIGASE"/>
    <property type="match status" value="1"/>
</dbReference>
<reference evidence="4" key="1">
    <citation type="submission" date="2017-01" db="EMBL/GenBank/DDBJ databases">
        <authorList>
            <person name="Varghese N."/>
            <person name="Submissions S."/>
        </authorList>
    </citation>
    <scope>NUCLEOTIDE SEQUENCE [LARGE SCALE GENOMIC DNA]</scope>
    <source>
        <strain evidence="4">DSM 16176</strain>
    </source>
</reference>
<feature type="domain" description="AMP-dependent synthetase/ligase" evidence="1">
    <location>
        <begin position="30"/>
        <end position="409"/>
    </location>
</feature>
<name>A0A1N7M2A1_9BACL</name>
<dbReference type="EMBL" id="FTOO01000004">
    <property type="protein sequence ID" value="SIS80235.1"/>
    <property type="molecule type" value="Genomic_DNA"/>
</dbReference>
<dbReference type="OrthoDB" id="9765680at2"/>
<evidence type="ECO:0000259" key="2">
    <source>
        <dbReference type="Pfam" id="PF13193"/>
    </source>
</evidence>
<evidence type="ECO:0000313" key="3">
    <source>
        <dbReference type="EMBL" id="SIS80235.1"/>
    </source>
</evidence>
<dbReference type="InterPro" id="IPR020845">
    <property type="entry name" value="AMP-binding_CS"/>
</dbReference>
<dbReference type="InterPro" id="IPR000873">
    <property type="entry name" value="AMP-dep_synth/lig_dom"/>
</dbReference>
<keyword evidence="4" id="KW-1185">Reference proteome</keyword>
<accession>A0A1N7M2A1</accession>
<dbReference type="AlphaFoldDB" id="A0A1N7M2A1"/>
<protein>
    <submittedName>
        <fullName evidence="3">Fatty-acyl-CoA synthase</fullName>
    </submittedName>
</protein>
<feature type="domain" description="AMP-binding enzyme C-terminal" evidence="2">
    <location>
        <begin position="463"/>
        <end position="540"/>
    </location>
</feature>
<dbReference type="GO" id="GO:0016878">
    <property type="term" value="F:acid-thiol ligase activity"/>
    <property type="evidence" value="ECO:0007669"/>
    <property type="project" value="UniProtKB-ARBA"/>
</dbReference>
<dbReference type="CDD" id="cd05935">
    <property type="entry name" value="LC_FACS_like"/>
    <property type="match status" value="1"/>
</dbReference>
<dbReference type="InterPro" id="IPR050237">
    <property type="entry name" value="ATP-dep_AMP-bd_enzyme"/>
</dbReference>
<dbReference type="InterPro" id="IPR025110">
    <property type="entry name" value="AMP-bd_C"/>
</dbReference>
<evidence type="ECO:0000313" key="4">
    <source>
        <dbReference type="Proteomes" id="UP000186156"/>
    </source>
</evidence>
<dbReference type="PANTHER" id="PTHR43767:SF1">
    <property type="entry name" value="NONRIBOSOMAL PEPTIDE SYNTHASE PES1 (EUROFUNG)-RELATED"/>
    <property type="match status" value="1"/>
</dbReference>